<dbReference type="Proteomes" id="UP000791440">
    <property type="component" value="Unassembled WGS sequence"/>
</dbReference>
<evidence type="ECO:0000256" key="4">
    <source>
        <dbReference type="ARBA" id="ARBA00022801"/>
    </source>
</evidence>
<evidence type="ECO:0000313" key="11">
    <source>
        <dbReference type="Proteomes" id="UP000791440"/>
    </source>
</evidence>
<feature type="domain" description="Peptidase S1" evidence="9">
    <location>
        <begin position="62"/>
        <end position="282"/>
    </location>
</feature>
<evidence type="ECO:0000313" key="10">
    <source>
        <dbReference type="EMBL" id="KAG6447067.1"/>
    </source>
</evidence>
<evidence type="ECO:0000256" key="8">
    <source>
        <dbReference type="ARBA" id="ARBA00084094"/>
    </source>
</evidence>
<keyword evidence="8" id="KW-1205">Fibrinolytic toxin</keyword>
<keyword evidence="5" id="KW-1015">Disulfide bond</keyword>
<dbReference type="PANTHER" id="PTHR24252">
    <property type="entry name" value="ACROSIN-RELATED"/>
    <property type="match status" value="1"/>
</dbReference>
<evidence type="ECO:0000256" key="7">
    <source>
        <dbReference type="ARBA" id="ARBA00055534"/>
    </source>
</evidence>
<dbReference type="FunFam" id="2.40.10.10:FF:000068">
    <property type="entry name" value="transmembrane protease serine 2"/>
    <property type="match status" value="1"/>
</dbReference>
<dbReference type="Pfam" id="PF00089">
    <property type="entry name" value="Trypsin"/>
    <property type="match status" value="1"/>
</dbReference>
<gene>
    <name evidence="10" type="ORF">O3G_MSEX004740</name>
</gene>
<comment type="caution">
    <text evidence="10">The sequence shown here is derived from an EMBL/GenBank/DDBJ whole genome shotgun (WGS) entry which is preliminary data.</text>
</comment>
<evidence type="ECO:0000256" key="6">
    <source>
        <dbReference type="ARBA" id="ARBA00023240"/>
    </source>
</evidence>
<dbReference type="EMBL" id="JH668340">
    <property type="protein sequence ID" value="KAG6447067.1"/>
    <property type="molecule type" value="Genomic_DNA"/>
</dbReference>
<dbReference type="GO" id="GO:0005576">
    <property type="term" value="C:extracellular region"/>
    <property type="evidence" value="ECO:0007669"/>
    <property type="project" value="UniProtKB-SubCell"/>
</dbReference>
<keyword evidence="3" id="KW-0645">Protease</keyword>
<evidence type="ECO:0000256" key="3">
    <source>
        <dbReference type="ARBA" id="ARBA00022670"/>
    </source>
</evidence>
<reference evidence="10" key="2">
    <citation type="submission" date="2020-12" db="EMBL/GenBank/DDBJ databases">
        <authorList>
            <person name="Kanost M."/>
        </authorList>
    </citation>
    <scope>NUCLEOTIDE SEQUENCE</scope>
</reference>
<comment type="subcellular location">
    <subcellularLocation>
        <location evidence="1">Secreted</location>
        <location evidence="1">Extracellular space</location>
    </subcellularLocation>
</comment>
<protein>
    <recommendedName>
        <fullName evidence="9">Peptidase S1 domain-containing protein</fullName>
    </recommendedName>
</protein>
<keyword evidence="2" id="KW-0800">Toxin</keyword>
<accession>A0A922CI75</accession>
<evidence type="ECO:0000256" key="5">
    <source>
        <dbReference type="ARBA" id="ARBA00023157"/>
    </source>
</evidence>
<reference evidence="10" key="1">
    <citation type="journal article" date="2016" name="Insect Biochem. Mol. Biol.">
        <title>Multifaceted biological insights from a draft genome sequence of the tobacco hornworm moth, Manduca sexta.</title>
        <authorList>
            <person name="Kanost M.R."/>
            <person name="Arrese E.L."/>
            <person name="Cao X."/>
            <person name="Chen Y.R."/>
            <person name="Chellapilla S."/>
            <person name="Goldsmith M.R."/>
            <person name="Grosse-Wilde E."/>
            <person name="Heckel D.G."/>
            <person name="Herndon N."/>
            <person name="Jiang H."/>
            <person name="Papanicolaou A."/>
            <person name="Qu J."/>
            <person name="Soulages J.L."/>
            <person name="Vogel H."/>
            <person name="Walters J."/>
            <person name="Waterhouse R.M."/>
            <person name="Ahn S.J."/>
            <person name="Almeida F.C."/>
            <person name="An C."/>
            <person name="Aqrawi P."/>
            <person name="Bretschneider A."/>
            <person name="Bryant W.B."/>
            <person name="Bucks S."/>
            <person name="Chao H."/>
            <person name="Chevignon G."/>
            <person name="Christen J.M."/>
            <person name="Clarke D.F."/>
            <person name="Dittmer N.T."/>
            <person name="Ferguson L.C.F."/>
            <person name="Garavelou S."/>
            <person name="Gordon K.H.J."/>
            <person name="Gunaratna R.T."/>
            <person name="Han Y."/>
            <person name="Hauser F."/>
            <person name="He Y."/>
            <person name="Heidel-Fischer H."/>
            <person name="Hirsh A."/>
            <person name="Hu Y."/>
            <person name="Jiang H."/>
            <person name="Kalra D."/>
            <person name="Klinner C."/>
            <person name="Konig C."/>
            <person name="Kovar C."/>
            <person name="Kroll A.R."/>
            <person name="Kuwar S.S."/>
            <person name="Lee S.L."/>
            <person name="Lehman R."/>
            <person name="Li K."/>
            <person name="Li Z."/>
            <person name="Liang H."/>
            <person name="Lovelace S."/>
            <person name="Lu Z."/>
            <person name="Mansfield J.H."/>
            <person name="McCulloch K.J."/>
            <person name="Mathew T."/>
            <person name="Morton B."/>
            <person name="Muzny D.M."/>
            <person name="Neunemann D."/>
            <person name="Ongeri F."/>
            <person name="Pauchet Y."/>
            <person name="Pu L.L."/>
            <person name="Pyrousis I."/>
            <person name="Rao X.J."/>
            <person name="Redding A."/>
            <person name="Roesel C."/>
            <person name="Sanchez-Gracia A."/>
            <person name="Schaack S."/>
            <person name="Shukla A."/>
            <person name="Tetreau G."/>
            <person name="Wang Y."/>
            <person name="Xiong G.H."/>
            <person name="Traut W."/>
            <person name="Walsh T.K."/>
            <person name="Worley K.C."/>
            <person name="Wu D."/>
            <person name="Wu W."/>
            <person name="Wu Y.Q."/>
            <person name="Zhang X."/>
            <person name="Zou Z."/>
            <person name="Zucker H."/>
            <person name="Briscoe A.D."/>
            <person name="Burmester T."/>
            <person name="Clem R.J."/>
            <person name="Feyereisen R."/>
            <person name="Grimmelikhuijzen C.J.P."/>
            <person name="Hamodrakas S.J."/>
            <person name="Hansson B.S."/>
            <person name="Huguet E."/>
            <person name="Jermiin L.S."/>
            <person name="Lan Q."/>
            <person name="Lehman H.K."/>
            <person name="Lorenzen M."/>
            <person name="Merzendorfer H."/>
            <person name="Michalopoulos I."/>
            <person name="Morton D.B."/>
            <person name="Muthukrishnan S."/>
            <person name="Oakeshott J.G."/>
            <person name="Palmer W."/>
            <person name="Park Y."/>
            <person name="Passarelli A.L."/>
            <person name="Rozas J."/>
            <person name="Schwartz L.M."/>
            <person name="Smith W."/>
            <person name="Southgate A."/>
            <person name="Vilcinskas A."/>
            <person name="Vogt R."/>
            <person name="Wang P."/>
            <person name="Werren J."/>
            <person name="Yu X.Q."/>
            <person name="Zhou J.J."/>
            <person name="Brown S.J."/>
            <person name="Scherer S.E."/>
            <person name="Richards S."/>
            <person name="Blissard G.W."/>
        </authorList>
    </citation>
    <scope>NUCLEOTIDE SEQUENCE</scope>
</reference>
<dbReference type="PROSITE" id="PS50240">
    <property type="entry name" value="TRYPSIN_DOM"/>
    <property type="match status" value="1"/>
</dbReference>
<keyword evidence="11" id="KW-1185">Reference proteome</keyword>
<sequence>MGEKLAGASNVSAICVYAVVDHRFSQTFDGFAPLHCKHFIINTFYRRRIINLVTVPVVSPRIVGGQATNINSYPHIASLQHRYYLFFWYHECSGTIITSRAILTSAYCLDGWGADKWRASVGSSYSGSGGTKYRIASIVIHPRFNRGAITNDIAIMRTSILMTFTNLVQPARIPPNPNFVVENNKPVEAAGWGPIYYGGNVVSQLRRVEMNSINQTVCALRYNLLGKVITENMLCAGLLDVGGRGTCGEDAGGPVYYKACANRRNGRLIFPDILQLHHHHHL</sequence>
<dbReference type="GO" id="GO:0006508">
    <property type="term" value="P:proteolysis"/>
    <property type="evidence" value="ECO:0007669"/>
    <property type="project" value="UniProtKB-KW"/>
</dbReference>
<dbReference type="CDD" id="cd00190">
    <property type="entry name" value="Tryp_SPc"/>
    <property type="match status" value="1"/>
</dbReference>
<keyword evidence="6" id="KW-1199">Hemostasis impairing toxin</keyword>
<dbReference type="SMART" id="SM00020">
    <property type="entry name" value="Tryp_SPc"/>
    <property type="match status" value="1"/>
</dbReference>
<evidence type="ECO:0000256" key="1">
    <source>
        <dbReference type="ARBA" id="ARBA00004239"/>
    </source>
</evidence>
<evidence type="ECO:0000259" key="9">
    <source>
        <dbReference type="PROSITE" id="PS50240"/>
    </source>
</evidence>
<dbReference type="PANTHER" id="PTHR24252:SF17">
    <property type="entry name" value="SUPPRESSOR OF TUMORIGENICITY 14 PROTEIN HOMOLOG-RELATED"/>
    <property type="match status" value="1"/>
</dbReference>
<evidence type="ECO:0000256" key="2">
    <source>
        <dbReference type="ARBA" id="ARBA00022656"/>
    </source>
</evidence>
<dbReference type="AlphaFoldDB" id="A0A922CI75"/>
<proteinExistence type="predicted"/>
<dbReference type="GO" id="GO:0090729">
    <property type="term" value="F:toxin activity"/>
    <property type="evidence" value="ECO:0007669"/>
    <property type="project" value="UniProtKB-KW"/>
</dbReference>
<dbReference type="InterPro" id="IPR001254">
    <property type="entry name" value="Trypsin_dom"/>
</dbReference>
<keyword evidence="4" id="KW-0378">Hydrolase</keyword>
<comment type="function">
    <text evidence="7">Fibrinolytic activity; shows preferential cleavage of Arg-Gly bonds in all three fibrinogen chains. Contact with the caterpillars causes severe bleeding, due the anticoagulant effect of the protein.</text>
</comment>
<organism evidence="10 11">
    <name type="scientific">Manduca sexta</name>
    <name type="common">Tobacco hawkmoth</name>
    <name type="synonym">Tobacco hornworm</name>
    <dbReference type="NCBI Taxonomy" id="7130"/>
    <lineage>
        <taxon>Eukaryota</taxon>
        <taxon>Metazoa</taxon>
        <taxon>Ecdysozoa</taxon>
        <taxon>Arthropoda</taxon>
        <taxon>Hexapoda</taxon>
        <taxon>Insecta</taxon>
        <taxon>Pterygota</taxon>
        <taxon>Neoptera</taxon>
        <taxon>Endopterygota</taxon>
        <taxon>Lepidoptera</taxon>
        <taxon>Glossata</taxon>
        <taxon>Ditrysia</taxon>
        <taxon>Bombycoidea</taxon>
        <taxon>Sphingidae</taxon>
        <taxon>Sphinginae</taxon>
        <taxon>Sphingini</taxon>
        <taxon>Manduca</taxon>
    </lineage>
</organism>
<name>A0A922CI75_MANSE</name>
<dbReference type="GO" id="GO:0004252">
    <property type="term" value="F:serine-type endopeptidase activity"/>
    <property type="evidence" value="ECO:0007669"/>
    <property type="project" value="InterPro"/>
</dbReference>